<dbReference type="OrthoDB" id="1898655at2759"/>
<dbReference type="Gramene" id="PRQ43060">
    <property type="protein sequence ID" value="PRQ43060"/>
    <property type="gene ID" value="RchiOBHm_Chr3g0464321"/>
</dbReference>
<keyword evidence="3" id="KW-1185">Reference proteome</keyword>
<feature type="compositionally biased region" description="Polar residues" evidence="1">
    <location>
        <begin position="1"/>
        <end position="11"/>
    </location>
</feature>
<feature type="region of interest" description="Disordered" evidence="1">
    <location>
        <begin position="144"/>
        <end position="314"/>
    </location>
</feature>
<dbReference type="AlphaFoldDB" id="A0A2P6R9F4"/>
<sequence>MQADVSPQNQFVEPAEDMGSVLELKNSSKQQNKITAEDTIVHPQANRRTKHQEKVKVRAGVGSAGKDAHRKARQDGTDSVLVQEKSLGNLNRQSRKEKAAKVDELVRHMSNLPGYLQHPERGEKLEEKVLNFGVLDWSRLEKWKHKQKHSPGKGSHNTPLENIAAASISSGLVRPASRPDQQSPRCSSLKSSQKDVLSQGVKPSAQSVVRFQDCETPSKNGTNGQKKIPFPSRSFGRNHSDIMLDKGKGKSSAQRISSVREAAPGSKSYGVSFGQKEDVSSCDSQAKKTKELQESDIKRKNTDETIISETGSHSSKSQSYDVLLSSKGKAIACDDKTEKSVEELPKLDRNLAHQPCPVEVNDIFLLPPKALPQSGSPKVLQLSKPRASCDVHLAEANMISFSGDFSTSEMDFEEQYSEVSHSCPLPSAGKRLTSSSFDISKTLDQEDAELSTRKGRHPSPNRRFSFSLARLGRSFSFKENAAVPQTSSTYMTVKSGPVRPETSDCSDNPKGEKTSSHNRARSSPLRRLLDPILKHKEANPLHSAEAVKAMKANLNTFVPRPINVSESLQKEKREASSVQALLQLTMKNGLPLFKFLVDRSSNCFVATMKNSSEKDDFGQNFTFYCVNEIKRKVGWMSQGSKSKSCGYAYNVVGQMRVSTSDLSDVNGQNFCKHIIRESVLFGMELRQQANQEAPQFMLNRELAAAVVTIPSKDLSNEEAMEKGCTKCSPEHGLSCNWEDSSIVILPGGVHSSPNKGEPSPLITRWKSGGSCDCGGWDVGCKLRVLSNQNKCRQNSKTTTASPSSDHFELFAEGEAQENKAVFRLEPGKDGTYSIEFNTSISLLQALFICVVIFSSSQKPSDMSKAKVSHEATLNGNSGIQVTAPSKYAQNPPHSPVGRV</sequence>
<feature type="compositionally biased region" description="Basic and acidic residues" evidence="1">
    <location>
        <begin position="238"/>
        <end position="248"/>
    </location>
</feature>
<accession>A0A2P6R9F4</accession>
<feature type="compositionally biased region" description="Basic and acidic residues" evidence="1">
    <location>
        <begin position="275"/>
        <end position="303"/>
    </location>
</feature>
<feature type="region of interest" description="Disordered" evidence="1">
    <location>
        <begin position="488"/>
        <end position="523"/>
    </location>
</feature>
<feature type="region of interest" description="Disordered" evidence="1">
    <location>
        <begin position="876"/>
        <end position="899"/>
    </location>
</feature>
<reference evidence="2 3" key="1">
    <citation type="journal article" date="2018" name="Nat. Genet.">
        <title>The Rosa genome provides new insights in the design of modern roses.</title>
        <authorList>
            <person name="Bendahmane M."/>
        </authorList>
    </citation>
    <scope>NUCLEOTIDE SEQUENCE [LARGE SCALE GENOMIC DNA]</scope>
    <source>
        <strain evidence="3">cv. Old Blush</strain>
    </source>
</reference>
<protein>
    <submittedName>
        <fullName evidence="2">Uncharacterized protein</fullName>
    </submittedName>
</protein>
<gene>
    <name evidence="2" type="ORF">RchiOBHm_Chr3g0464321</name>
</gene>
<dbReference type="EMBL" id="PDCK01000041">
    <property type="protein sequence ID" value="PRQ43060.1"/>
    <property type="molecule type" value="Genomic_DNA"/>
</dbReference>
<evidence type="ECO:0000256" key="1">
    <source>
        <dbReference type="SAM" id="MobiDB-lite"/>
    </source>
</evidence>
<dbReference type="STRING" id="74649.A0A2P6R9F4"/>
<dbReference type="Pfam" id="PF12043">
    <property type="entry name" value="DUF3527"/>
    <property type="match status" value="1"/>
</dbReference>
<organism evidence="2 3">
    <name type="scientific">Rosa chinensis</name>
    <name type="common">China rose</name>
    <dbReference type="NCBI Taxonomy" id="74649"/>
    <lineage>
        <taxon>Eukaryota</taxon>
        <taxon>Viridiplantae</taxon>
        <taxon>Streptophyta</taxon>
        <taxon>Embryophyta</taxon>
        <taxon>Tracheophyta</taxon>
        <taxon>Spermatophyta</taxon>
        <taxon>Magnoliopsida</taxon>
        <taxon>eudicotyledons</taxon>
        <taxon>Gunneridae</taxon>
        <taxon>Pentapetalae</taxon>
        <taxon>rosids</taxon>
        <taxon>fabids</taxon>
        <taxon>Rosales</taxon>
        <taxon>Rosaceae</taxon>
        <taxon>Rosoideae</taxon>
        <taxon>Rosoideae incertae sedis</taxon>
        <taxon>Rosa</taxon>
    </lineage>
</organism>
<feature type="compositionally biased region" description="Polar residues" evidence="1">
    <location>
        <begin position="25"/>
        <end position="34"/>
    </location>
</feature>
<dbReference type="PANTHER" id="PTHR31390">
    <property type="entry name" value="EXPRESSED PROTEIN"/>
    <property type="match status" value="1"/>
</dbReference>
<feature type="region of interest" description="Disordered" evidence="1">
    <location>
        <begin position="1"/>
        <end position="100"/>
    </location>
</feature>
<evidence type="ECO:0000313" key="3">
    <source>
        <dbReference type="Proteomes" id="UP000238479"/>
    </source>
</evidence>
<evidence type="ECO:0000313" key="2">
    <source>
        <dbReference type="EMBL" id="PRQ43060.1"/>
    </source>
</evidence>
<dbReference type="OMA" id="NQCAFSN"/>
<feature type="compositionally biased region" description="Polar residues" evidence="1">
    <location>
        <begin position="304"/>
        <end position="314"/>
    </location>
</feature>
<comment type="caution">
    <text evidence="2">The sequence shown here is derived from an EMBL/GenBank/DDBJ whole genome shotgun (WGS) entry which is preliminary data.</text>
</comment>
<feature type="compositionally biased region" description="Polar residues" evidence="1">
    <location>
        <begin position="204"/>
        <end position="225"/>
    </location>
</feature>
<dbReference type="PANTHER" id="PTHR31390:SF12">
    <property type="entry name" value="PUTATIVE (DUF3527)-RELATED"/>
    <property type="match status" value="1"/>
</dbReference>
<dbReference type="InterPro" id="IPR021916">
    <property type="entry name" value="DUF3527"/>
</dbReference>
<dbReference type="Proteomes" id="UP000238479">
    <property type="component" value="Chromosome 3"/>
</dbReference>
<proteinExistence type="predicted"/>
<feature type="compositionally biased region" description="Polar residues" evidence="1">
    <location>
        <begin position="179"/>
        <end position="196"/>
    </location>
</feature>
<name>A0A2P6R9F4_ROSCH</name>
<feature type="region of interest" description="Disordered" evidence="1">
    <location>
        <begin position="436"/>
        <end position="463"/>
    </location>
</feature>